<dbReference type="SUPFAM" id="SSF52540">
    <property type="entry name" value="P-loop containing nucleoside triphosphate hydrolases"/>
    <property type="match status" value="1"/>
</dbReference>
<evidence type="ECO:0000256" key="10">
    <source>
        <dbReference type="HAMAP-Rule" id="MF_00321"/>
    </source>
</evidence>
<dbReference type="Pfam" id="PF01926">
    <property type="entry name" value="MMR_HSR1"/>
    <property type="match status" value="1"/>
</dbReference>
<name>A0A1Q6F6D0_9BACT</name>
<keyword evidence="7 10" id="KW-0342">GTP-binding</keyword>
<dbReference type="PANTHER" id="PTHR11649">
    <property type="entry name" value="MSS1/TRME-RELATED GTP-BINDING PROTEIN"/>
    <property type="match status" value="1"/>
</dbReference>
<evidence type="ECO:0000313" key="12">
    <source>
        <dbReference type="EMBL" id="OKY94435.1"/>
    </source>
</evidence>
<dbReference type="Proteomes" id="UP000187417">
    <property type="component" value="Unassembled WGS sequence"/>
</dbReference>
<evidence type="ECO:0000256" key="7">
    <source>
        <dbReference type="ARBA" id="ARBA00023134"/>
    </source>
</evidence>
<keyword evidence="6" id="KW-0460">Magnesium</keyword>
<keyword evidence="9 10" id="KW-0131">Cell cycle</keyword>
<evidence type="ECO:0000256" key="8">
    <source>
        <dbReference type="ARBA" id="ARBA00023210"/>
    </source>
</evidence>
<evidence type="ECO:0000256" key="3">
    <source>
        <dbReference type="ARBA" id="ARBA00022618"/>
    </source>
</evidence>
<proteinExistence type="inferred from homology"/>
<comment type="function">
    <text evidence="10">Necessary for normal cell division and for the maintenance of normal septation.</text>
</comment>
<dbReference type="CDD" id="cd01876">
    <property type="entry name" value="YihA_EngB"/>
    <property type="match status" value="1"/>
</dbReference>
<dbReference type="InterPro" id="IPR006073">
    <property type="entry name" value="GTP-bd"/>
</dbReference>
<evidence type="ECO:0000256" key="4">
    <source>
        <dbReference type="ARBA" id="ARBA00022723"/>
    </source>
</evidence>
<keyword evidence="5 10" id="KW-0547">Nucleotide-binding</keyword>
<dbReference type="EMBL" id="MNQH01000027">
    <property type="protein sequence ID" value="OKY94435.1"/>
    <property type="molecule type" value="Genomic_DNA"/>
</dbReference>
<comment type="caution">
    <text evidence="12">The sequence shown here is derived from an EMBL/GenBank/DDBJ whole genome shotgun (WGS) entry which is preliminary data.</text>
</comment>
<evidence type="ECO:0000259" key="11">
    <source>
        <dbReference type="PROSITE" id="PS51706"/>
    </source>
</evidence>
<comment type="similarity">
    <text evidence="2 10">Belongs to the TRAFAC class TrmE-Era-EngA-EngB-Septin-like GTPase superfamily. EngB GTPase family.</text>
</comment>
<evidence type="ECO:0000256" key="6">
    <source>
        <dbReference type="ARBA" id="ARBA00022842"/>
    </source>
</evidence>
<gene>
    <name evidence="10" type="primary">engB</name>
    <name evidence="12" type="ORF">BHV66_05645</name>
</gene>
<sequence>MQINKAQFVCSSERLSQLPKDSLPEFAFIGRSNVGKSSMVNMLTGRSGLAKVSGTPGKTRLINHFRINDSWYLVDLPGYGYARTSKTQRDEFAKIITDYVLRCERMHFLFVLVDSRLEPQKIDLRFIEMLGREGIPFGIVFTKTDKLSAAQLARSVERYKQVLGEQWEELPPMFRSSSEKRTGREEILDFIGKCLTEC</sequence>
<dbReference type="RefSeq" id="WP_276618739.1">
    <property type="nucleotide sequence ID" value="NZ_BAAFLA010000011.1"/>
</dbReference>
<dbReference type="STRING" id="28117.BHV66_05645"/>
<keyword evidence="8 10" id="KW-0717">Septation</keyword>
<accession>A0A1Q6F6D0</accession>
<dbReference type="InterPro" id="IPR019987">
    <property type="entry name" value="GTP-bd_ribosome_bio_YsxC"/>
</dbReference>
<dbReference type="Gene3D" id="3.40.50.300">
    <property type="entry name" value="P-loop containing nucleotide triphosphate hydrolases"/>
    <property type="match status" value="1"/>
</dbReference>
<keyword evidence="4" id="KW-0479">Metal-binding</keyword>
<dbReference type="PROSITE" id="PS51706">
    <property type="entry name" value="G_ENGB"/>
    <property type="match status" value="1"/>
</dbReference>
<feature type="domain" description="EngB-type G" evidence="11">
    <location>
        <begin position="22"/>
        <end position="197"/>
    </location>
</feature>
<dbReference type="AlphaFoldDB" id="A0A1Q6F6D0"/>
<evidence type="ECO:0000313" key="13">
    <source>
        <dbReference type="Proteomes" id="UP000187417"/>
    </source>
</evidence>
<evidence type="ECO:0000256" key="5">
    <source>
        <dbReference type="ARBA" id="ARBA00022741"/>
    </source>
</evidence>
<evidence type="ECO:0000256" key="1">
    <source>
        <dbReference type="ARBA" id="ARBA00001946"/>
    </source>
</evidence>
<reference evidence="12 13" key="1">
    <citation type="journal article" date="2016" name="Nat. Biotechnol.">
        <title>Measurement of bacterial replication rates in microbial communities.</title>
        <authorList>
            <person name="Brown C.T."/>
            <person name="Olm M.R."/>
            <person name="Thomas B.C."/>
            <person name="Banfield J.F."/>
        </authorList>
    </citation>
    <scope>NUCLEOTIDE SEQUENCE [LARGE SCALE GENOMIC DNA]</scope>
    <source>
        <strain evidence="12">CAG:67_53_122</strain>
    </source>
</reference>
<dbReference type="InterPro" id="IPR030393">
    <property type="entry name" value="G_ENGB_dom"/>
</dbReference>
<comment type="cofactor">
    <cofactor evidence="1">
        <name>Mg(2+)</name>
        <dbReference type="ChEBI" id="CHEBI:18420"/>
    </cofactor>
</comment>
<dbReference type="GO" id="GO:0000917">
    <property type="term" value="P:division septum assembly"/>
    <property type="evidence" value="ECO:0007669"/>
    <property type="project" value="UniProtKB-KW"/>
</dbReference>
<dbReference type="GO" id="GO:0005525">
    <property type="term" value="F:GTP binding"/>
    <property type="evidence" value="ECO:0007669"/>
    <property type="project" value="UniProtKB-UniRule"/>
</dbReference>
<organism evidence="12 13">
    <name type="scientific">Alistipes putredinis</name>
    <dbReference type="NCBI Taxonomy" id="28117"/>
    <lineage>
        <taxon>Bacteria</taxon>
        <taxon>Pseudomonadati</taxon>
        <taxon>Bacteroidota</taxon>
        <taxon>Bacteroidia</taxon>
        <taxon>Bacteroidales</taxon>
        <taxon>Rikenellaceae</taxon>
        <taxon>Alistipes</taxon>
    </lineage>
</organism>
<keyword evidence="3 10" id="KW-0132">Cell division</keyword>
<dbReference type="InterPro" id="IPR027417">
    <property type="entry name" value="P-loop_NTPase"/>
</dbReference>
<evidence type="ECO:0000256" key="2">
    <source>
        <dbReference type="ARBA" id="ARBA00009638"/>
    </source>
</evidence>
<protein>
    <recommendedName>
        <fullName evidence="10">Probable GTP-binding protein EngB</fullName>
    </recommendedName>
</protein>
<dbReference type="NCBIfam" id="TIGR03598">
    <property type="entry name" value="GTPase_YsxC"/>
    <property type="match status" value="1"/>
</dbReference>
<evidence type="ECO:0000256" key="9">
    <source>
        <dbReference type="ARBA" id="ARBA00023306"/>
    </source>
</evidence>
<dbReference type="PANTHER" id="PTHR11649:SF13">
    <property type="entry name" value="ENGB-TYPE G DOMAIN-CONTAINING PROTEIN"/>
    <property type="match status" value="1"/>
</dbReference>
<dbReference type="GO" id="GO:0046872">
    <property type="term" value="F:metal ion binding"/>
    <property type="evidence" value="ECO:0007669"/>
    <property type="project" value="UniProtKB-KW"/>
</dbReference>
<dbReference type="HAMAP" id="MF_00321">
    <property type="entry name" value="GTPase_EngB"/>
    <property type="match status" value="1"/>
</dbReference>